<feature type="non-terminal residue" evidence="1">
    <location>
        <position position="1"/>
    </location>
</feature>
<comment type="caution">
    <text evidence="1">The sequence shown here is derived from an EMBL/GenBank/DDBJ whole genome shotgun (WGS) entry which is preliminary data.</text>
</comment>
<sequence length="86" mass="9960">DEAIHSGIDSEYGYNAEENRNDIRSYQYYLIAGEDHMSDVVLTPVADVIKKSRAANKSREDELKAINRIKKPRKKFEEFLVEVLQT</sequence>
<organism evidence="1 2">
    <name type="scientific">Vibrio parahaemolyticus</name>
    <dbReference type="NCBI Taxonomy" id="670"/>
    <lineage>
        <taxon>Bacteria</taxon>
        <taxon>Pseudomonadati</taxon>
        <taxon>Pseudomonadota</taxon>
        <taxon>Gammaproteobacteria</taxon>
        <taxon>Vibrionales</taxon>
        <taxon>Vibrionaceae</taxon>
        <taxon>Vibrio</taxon>
    </lineage>
</organism>
<proteinExistence type="predicted"/>
<gene>
    <name evidence="1" type="ORF">HKB21_04985</name>
</gene>
<feature type="non-terminal residue" evidence="1">
    <location>
        <position position="86"/>
    </location>
</feature>
<protein>
    <submittedName>
        <fullName evidence="1">Uncharacterized protein</fullName>
    </submittedName>
</protein>
<name>A0A7Y0S254_VIBPH</name>
<accession>A0A7Y0S254</accession>
<dbReference type="EMBL" id="JABCLD010000668">
    <property type="protein sequence ID" value="NMU24969.1"/>
    <property type="molecule type" value="Genomic_DNA"/>
</dbReference>
<evidence type="ECO:0000313" key="2">
    <source>
        <dbReference type="Proteomes" id="UP000555836"/>
    </source>
</evidence>
<reference evidence="1 2" key="1">
    <citation type="submission" date="2020-04" db="EMBL/GenBank/DDBJ databases">
        <title>Whole-genome sequencing of Vibrio spp. from China reveals different genetic environments of blaCTX-M-14 among diverse lineages.</title>
        <authorList>
            <person name="Zheng Z."/>
            <person name="Ye L."/>
            <person name="Chen S."/>
        </authorList>
    </citation>
    <scope>NUCLEOTIDE SEQUENCE [LARGE SCALE GENOMIC DNA]</scope>
    <source>
        <strain evidence="1 2">Vb0574</strain>
    </source>
</reference>
<evidence type="ECO:0000313" key="1">
    <source>
        <dbReference type="EMBL" id="NMU24969.1"/>
    </source>
</evidence>
<dbReference type="AlphaFoldDB" id="A0A7Y0S254"/>
<dbReference type="Proteomes" id="UP000555836">
    <property type="component" value="Unassembled WGS sequence"/>
</dbReference>